<comment type="caution">
    <text evidence="13">The sequence shown here is derived from an EMBL/GenBank/DDBJ whole genome shotgun (WGS) entry which is preliminary data.</text>
</comment>
<keyword evidence="4 8" id="KW-0812">Transmembrane</keyword>
<dbReference type="FunFam" id="2.40.170.20:FF:000008">
    <property type="entry name" value="TonB-linked outer membrane protein, SusC/RagA family"/>
    <property type="match status" value="1"/>
</dbReference>
<protein>
    <submittedName>
        <fullName evidence="13">TonB-dependent receptor</fullName>
    </submittedName>
</protein>
<dbReference type="Pfam" id="PF07715">
    <property type="entry name" value="Plug"/>
    <property type="match status" value="1"/>
</dbReference>
<evidence type="ECO:0000256" key="4">
    <source>
        <dbReference type="ARBA" id="ARBA00022692"/>
    </source>
</evidence>
<dbReference type="Gene3D" id="2.40.170.20">
    <property type="entry name" value="TonB-dependent receptor, beta-barrel domain"/>
    <property type="match status" value="1"/>
</dbReference>
<keyword evidence="14" id="KW-1185">Reference proteome</keyword>
<dbReference type="AlphaFoldDB" id="A0A412GEB2"/>
<dbReference type="Pfam" id="PF00593">
    <property type="entry name" value="TonB_dep_Rec_b-barrel"/>
    <property type="match status" value="1"/>
</dbReference>
<evidence type="ECO:0000256" key="2">
    <source>
        <dbReference type="ARBA" id="ARBA00022448"/>
    </source>
</evidence>
<dbReference type="FunFam" id="2.60.40.1120:FF:000003">
    <property type="entry name" value="Outer membrane protein Omp121"/>
    <property type="match status" value="1"/>
</dbReference>
<dbReference type="InterPro" id="IPR037066">
    <property type="entry name" value="Plug_dom_sf"/>
</dbReference>
<organism evidence="13 14">
    <name type="scientific">Phocaeicola coprocola</name>
    <dbReference type="NCBI Taxonomy" id="310298"/>
    <lineage>
        <taxon>Bacteria</taxon>
        <taxon>Pseudomonadati</taxon>
        <taxon>Bacteroidota</taxon>
        <taxon>Bacteroidia</taxon>
        <taxon>Bacteroidales</taxon>
        <taxon>Bacteroidaceae</taxon>
        <taxon>Phocaeicola</taxon>
    </lineage>
</organism>
<keyword evidence="7 8" id="KW-0998">Cell outer membrane</keyword>
<keyword evidence="6 8" id="KW-0472">Membrane</keyword>
<proteinExistence type="inferred from homology"/>
<dbReference type="SUPFAM" id="SSF49464">
    <property type="entry name" value="Carboxypeptidase regulatory domain-like"/>
    <property type="match status" value="1"/>
</dbReference>
<keyword evidence="2 8" id="KW-0813">Transport</keyword>
<comment type="similarity">
    <text evidence="8 9">Belongs to the TonB-dependent receptor family.</text>
</comment>
<evidence type="ECO:0000256" key="3">
    <source>
        <dbReference type="ARBA" id="ARBA00022452"/>
    </source>
</evidence>
<dbReference type="InterPro" id="IPR036942">
    <property type="entry name" value="Beta-barrel_TonB_sf"/>
</dbReference>
<evidence type="ECO:0000256" key="6">
    <source>
        <dbReference type="ARBA" id="ARBA00023136"/>
    </source>
</evidence>
<feature type="signal peptide" evidence="10">
    <location>
        <begin position="1"/>
        <end position="29"/>
    </location>
</feature>
<dbReference type="InterPro" id="IPR023997">
    <property type="entry name" value="TonB-dep_OMP_SusC/RagA_CS"/>
</dbReference>
<dbReference type="InterPro" id="IPR012910">
    <property type="entry name" value="Plug_dom"/>
</dbReference>
<feature type="domain" description="TonB-dependent receptor plug" evidence="12">
    <location>
        <begin position="120"/>
        <end position="228"/>
    </location>
</feature>
<evidence type="ECO:0000259" key="11">
    <source>
        <dbReference type="Pfam" id="PF00593"/>
    </source>
</evidence>
<reference evidence="13 14" key="1">
    <citation type="submission" date="2018-08" db="EMBL/GenBank/DDBJ databases">
        <title>A genome reference for cultivated species of the human gut microbiota.</title>
        <authorList>
            <person name="Zou Y."/>
            <person name="Xue W."/>
            <person name="Luo G."/>
        </authorList>
    </citation>
    <scope>NUCLEOTIDE SEQUENCE [LARGE SCALE GENOMIC DNA]</scope>
    <source>
        <strain evidence="13 14">AF24-2</strain>
    </source>
</reference>
<keyword evidence="5 9" id="KW-0798">TonB box</keyword>
<dbReference type="InterPro" id="IPR039426">
    <property type="entry name" value="TonB-dep_rcpt-like"/>
</dbReference>
<dbReference type="GO" id="GO:0009279">
    <property type="term" value="C:cell outer membrane"/>
    <property type="evidence" value="ECO:0007669"/>
    <property type="project" value="UniProtKB-SubCell"/>
</dbReference>
<sequence>MNKNLFIKHTGKCLLLTIVGMLISFQVLAQNLAVKGSVVDKNGEAIIGANILVKGTTNGSITDFDGNFTLEAKKGDILVFSFIGYKNQELPAAAKMKVVLHEDTEVLDDVIVIGYATGSQRTVSGAIQRVGREDMNAGVVTNPLQAIKGKVAGVNIQKSGGDPTASASIRVRGTTSLSGGNDPLVIIDGVFGDLSMLNAISPADIESFTVLKDASETAQYGSRGASGVIVVTTIKGKNGVKTLSYDGSFGVETVYKNLEMLDANTYRQVVADRGYANALDMGYDTNFIEAMQQTGYTQNHRLSFGGGTESSNYRASIGVIDQKGIIKDNYMRNYTAKLDASQTMFNDKVKIEFGMFGSKVDKRYLNDYQKTFYSAAAFNPTFPDFANEDGSWPEDPNANETQNPLGRLTIKDIESNSYINTNARITWTVIDGLKLSAFGSYTYNVKENSKYTPNNIKAGQGQSGIAEKSDNKSGVLLGNFTANYKKAFGKHYIDILGLAELQDYKYTGFGAKSKQFGTNFFEYNNLGAGGEVKYGDVSSYSNGYSIASFMGRFNYSFADKYIATVNMRADGSSKLGANNKWGFFPSASLAWVLKEESFLKDVDVVSNLKIRTGYGLTGNQDAISAYNSLKLMSPTGVTTVNGKPVVTYGINRNDNPDLKWEVKRMFDIGIDAGFFEDRLTGTLDYYYSKTSDLLYNYAVPVPPFAFNTLLANLGEIENTGIEVAVTGVPVKTKDMELTISANFSWQKNKLLSLSGSYMGQSLSAKEYMNLGGMNGAGFIGGNNQVIYQMVGQPLGVFYLPKCDGLIDMNGNGEYTYHILDIDGQEGIDLSDGKDRYIAGQAMPKFYLGGNISFRYKQFDIQTQFSGAFGHKIYNGTSLSYMNMSLFPTYNVMKGAPEKNIHDQTVTDYWLERGDYVHIDYVTLGWNLNTKNLKNINSLRLTFSVNNLATITNYSGLSPMINSSTVGSDLGVDDKRFYPLTRTYSLGLSLNF</sequence>
<comment type="subcellular location">
    <subcellularLocation>
        <location evidence="1 8">Cell outer membrane</location>
        <topology evidence="1 8">Multi-pass membrane protein</topology>
    </subcellularLocation>
</comment>
<keyword evidence="10" id="KW-0732">Signal</keyword>
<dbReference type="NCBIfam" id="TIGR04056">
    <property type="entry name" value="OMP_RagA_SusC"/>
    <property type="match status" value="1"/>
</dbReference>
<gene>
    <name evidence="13" type="ORF">DWY20_11850</name>
</gene>
<dbReference type="InterPro" id="IPR008969">
    <property type="entry name" value="CarboxyPept-like_regulatory"/>
</dbReference>
<evidence type="ECO:0000259" key="12">
    <source>
        <dbReference type="Pfam" id="PF07715"/>
    </source>
</evidence>
<dbReference type="PROSITE" id="PS52016">
    <property type="entry name" value="TONB_DEPENDENT_REC_3"/>
    <property type="match status" value="1"/>
</dbReference>
<name>A0A412GEB2_9BACT</name>
<dbReference type="NCBIfam" id="TIGR04057">
    <property type="entry name" value="SusC_RagA_signa"/>
    <property type="match status" value="1"/>
</dbReference>
<evidence type="ECO:0000256" key="1">
    <source>
        <dbReference type="ARBA" id="ARBA00004571"/>
    </source>
</evidence>
<feature type="domain" description="TonB-dependent receptor-like beta-barrel" evidence="11">
    <location>
        <begin position="372"/>
        <end position="947"/>
    </location>
</feature>
<dbReference type="InterPro" id="IPR000531">
    <property type="entry name" value="Beta-barrel_TonB"/>
</dbReference>
<keyword evidence="3 8" id="KW-1134">Transmembrane beta strand</keyword>
<evidence type="ECO:0000313" key="13">
    <source>
        <dbReference type="EMBL" id="RGR93205.1"/>
    </source>
</evidence>
<evidence type="ECO:0000256" key="9">
    <source>
        <dbReference type="RuleBase" id="RU003357"/>
    </source>
</evidence>
<feature type="chain" id="PRO_5019293845" evidence="10">
    <location>
        <begin position="30"/>
        <end position="991"/>
    </location>
</feature>
<dbReference type="InterPro" id="IPR023996">
    <property type="entry name" value="TonB-dep_OMP_SusC/RagA"/>
</dbReference>
<dbReference type="Gene3D" id="2.60.40.1120">
    <property type="entry name" value="Carboxypeptidase-like, regulatory domain"/>
    <property type="match status" value="1"/>
</dbReference>
<dbReference type="Gene3D" id="2.170.130.10">
    <property type="entry name" value="TonB-dependent receptor, plug domain"/>
    <property type="match status" value="1"/>
</dbReference>
<keyword evidence="13" id="KW-0675">Receptor</keyword>
<evidence type="ECO:0000256" key="5">
    <source>
        <dbReference type="ARBA" id="ARBA00023077"/>
    </source>
</evidence>
<dbReference type="Pfam" id="PF13715">
    <property type="entry name" value="CarbopepD_reg_2"/>
    <property type="match status" value="1"/>
</dbReference>
<evidence type="ECO:0000256" key="10">
    <source>
        <dbReference type="SAM" id="SignalP"/>
    </source>
</evidence>
<accession>A0A412GEB2</accession>
<evidence type="ECO:0000256" key="8">
    <source>
        <dbReference type="PROSITE-ProRule" id="PRU01360"/>
    </source>
</evidence>
<dbReference type="EMBL" id="QRUU01000058">
    <property type="protein sequence ID" value="RGR93205.1"/>
    <property type="molecule type" value="Genomic_DNA"/>
</dbReference>
<evidence type="ECO:0000313" key="14">
    <source>
        <dbReference type="Proteomes" id="UP000285864"/>
    </source>
</evidence>
<dbReference type="Proteomes" id="UP000285864">
    <property type="component" value="Unassembled WGS sequence"/>
</dbReference>
<evidence type="ECO:0000256" key="7">
    <source>
        <dbReference type="ARBA" id="ARBA00023237"/>
    </source>
</evidence>
<dbReference type="SUPFAM" id="SSF56935">
    <property type="entry name" value="Porins"/>
    <property type="match status" value="1"/>
</dbReference>